<dbReference type="GO" id="GO:0051537">
    <property type="term" value="F:2 iron, 2 sulfur cluster binding"/>
    <property type="evidence" value="ECO:0007669"/>
    <property type="project" value="UniProtKB-KW"/>
</dbReference>
<evidence type="ECO:0000256" key="5">
    <source>
        <dbReference type="ARBA" id="ARBA00023014"/>
    </source>
</evidence>
<keyword evidence="5" id="KW-0411">Iron-sulfur</keyword>
<dbReference type="InterPro" id="IPR017941">
    <property type="entry name" value="Rieske_2Fe-2S"/>
</dbReference>
<evidence type="ECO:0000256" key="6">
    <source>
        <dbReference type="ARBA" id="ARBA00023157"/>
    </source>
</evidence>
<dbReference type="RefSeq" id="WP_155452150.1">
    <property type="nucleotide sequence ID" value="NZ_WNKX01000001.1"/>
</dbReference>
<dbReference type="InterPro" id="IPR036188">
    <property type="entry name" value="FAD/NAD-bd_sf"/>
</dbReference>
<keyword evidence="3" id="KW-0560">Oxidoreductase</keyword>
<dbReference type="EMBL" id="WNKX01000001">
    <property type="protein sequence ID" value="MTW09168.1"/>
    <property type="molecule type" value="Genomic_DNA"/>
</dbReference>
<dbReference type="Gene3D" id="3.50.50.60">
    <property type="entry name" value="FAD/NAD(P)-binding domain"/>
    <property type="match status" value="1"/>
</dbReference>
<dbReference type="AlphaFoldDB" id="A0A6L6Q9L6"/>
<organism evidence="9 10">
    <name type="scientific">Massilia eburnea</name>
    <dbReference type="NCBI Taxonomy" id="1776165"/>
    <lineage>
        <taxon>Bacteria</taxon>
        <taxon>Pseudomonadati</taxon>
        <taxon>Pseudomonadota</taxon>
        <taxon>Betaproteobacteria</taxon>
        <taxon>Burkholderiales</taxon>
        <taxon>Oxalobacteraceae</taxon>
        <taxon>Telluria group</taxon>
        <taxon>Massilia</taxon>
    </lineage>
</organism>
<dbReference type="PRINTS" id="PR00162">
    <property type="entry name" value="RIESKE"/>
</dbReference>
<dbReference type="GO" id="GO:0005737">
    <property type="term" value="C:cytoplasm"/>
    <property type="evidence" value="ECO:0007669"/>
    <property type="project" value="TreeGrafter"/>
</dbReference>
<dbReference type="PROSITE" id="PS51296">
    <property type="entry name" value="RIESKE"/>
    <property type="match status" value="1"/>
</dbReference>
<name>A0A6L6Q9L6_9BURK</name>
<dbReference type="Gene3D" id="2.102.10.10">
    <property type="entry name" value="Rieske [2Fe-2S] iron-sulphur domain"/>
    <property type="match status" value="1"/>
</dbReference>
<dbReference type="PANTHER" id="PTHR13847:SF281">
    <property type="entry name" value="FAD DEPENDENT OXIDOREDUCTASE DOMAIN-CONTAINING PROTEIN"/>
    <property type="match status" value="1"/>
</dbReference>
<dbReference type="GO" id="GO:0046872">
    <property type="term" value="F:metal ion binding"/>
    <property type="evidence" value="ECO:0007669"/>
    <property type="project" value="UniProtKB-KW"/>
</dbReference>
<dbReference type="GO" id="GO:0016020">
    <property type="term" value="C:membrane"/>
    <property type="evidence" value="ECO:0007669"/>
    <property type="project" value="InterPro"/>
</dbReference>
<evidence type="ECO:0000313" key="9">
    <source>
        <dbReference type="EMBL" id="MTW09168.1"/>
    </source>
</evidence>
<protein>
    <submittedName>
        <fullName evidence="9">FAD-dependent oxidoreductase</fullName>
    </submittedName>
</protein>
<dbReference type="InterPro" id="IPR006076">
    <property type="entry name" value="FAD-dep_OxRdtase"/>
</dbReference>
<sequence length="525" mass="56408">MEGSLSIWAKTAPTVALPELSGEVQADTCVIGGGIAGLTTAYLLSLEGQRVVVLEARELGSGETGRTTAHLMPPDEWYHGIERDFGSVNARLVAAGQMAAIDQVATIVGSEGIDCDFERLDGYLYSATGAAEAIRLECEAATRAGLETELMPQVPGLPFESGSCVRFAQLAQFHPLKYLAGLSGCIRRRDGRIFCGSRATSIDRVGERLHVDAAGGRVVARSVVVATNSPFNNRVVLHTKQSGYRTYVIGVEVPRGSVPRMLLWDTGDPYYYVRLESSAASPGHDVLVVGGCDHKVGQDHDPRHRHDQLEAWVRQHFPMAGAVTLRWSGEVMEPADGLPFLGRNPMDDNHVYVISGDSGTGMMNCTLGAMIVRDLVMGRENPWADLYAPSRKPFQGVTEFMQEQVNTLAQYGDWLRGGEVESAVEIAPGHGAILNRGAKKLAVYRDDGGGLHAMSAACTHLGCAVSWNPAEHSWDCPCHGSRFSADGSVLHGPANTALAAEELDDDEAGIQPVPGQRGSIERPPR</sequence>
<keyword evidence="10" id="KW-1185">Reference proteome</keyword>
<dbReference type="Pfam" id="PF01266">
    <property type="entry name" value="DAO"/>
    <property type="match status" value="1"/>
</dbReference>
<dbReference type="InterPro" id="IPR005805">
    <property type="entry name" value="Rieske_Fe-S_prot_C"/>
</dbReference>
<gene>
    <name evidence="9" type="ORF">GM658_01010</name>
</gene>
<dbReference type="Gene3D" id="3.30.9.10">
    <property type="entry name" value="D-Amino Acid Oxidase, subunit A, domain 2"/>
    <property type="match status" value="1"/>
</dbReference>
<evidence type="ECO:0000256" key="1">
    <source>
        <dbReference type="ARBA" id="ARBA00022714"/>
    </source>
</evidence>
<proteinExistence type="predicted"/>
<dbReference type="GO" id="GO:0016491">
    <property type="term" value="F:oxidoreductase activity"/>
    <property type="evidence" value="ECO:0007669"/>
    <property type="project" value="UniProtKB-KW"/>
</dbReference>
<keyword evidence="2" id="KW-0479">Metal-binding</keyword>
<evidence type="ECO:0000256" key="2">
    <source>
        <dbReference type="ARBA" id="ARBA00022723"/>
    </source>
</evidence>
<dbReference type="Proteomes" id="UP000472320">
    <property type="component" value="Unassembled WGS sequence"/>
</dbReference>
<dbReference type="InterPro" id="IPR038010">
    <property type="entry name" value="YhfW_C"/>
</dbReference>
<accession>A0A6L6Q9L6</accession>
<dbReference type="OrthoDB" id="9767869at2"/>
<dbReference type="InterPro" id="IPR036922">
    <property type="entry name" value="Rieske_2Fe-2S_sf"/>
</dbReference>
<dbReference type="SUPFAM" id="SSF51905">
    <property type="entry name" value="FAD/NAD(P)-binding domain"/>
    <property type="match status" value="1"/>
</dbReference>
<evidence type="ECO:0000313" key="10">
    <source>
        <dbReference type="Proteomes" id="UP000472320"/>
    </source>
</evidence>
<keyword evidence="4" id="KW-0408">Iron</keyword>
<dbReference type="Pfam" id="PF00355">
    <property type="entry name" value="Rieske"/>
    <property type="match status" value="1"/>
</dbReference>
<evidence type="ECO:0000256" key="4">
    <source>
        <dbReference type="ARBA" id="ARBA00023004"/>
    </source>
</evidence>
<keyword evidence="1" id="KW-0001">2Fe-2S</keyword>
<dbReference type="PANTHER" id="PTHR13847">
    <property type="entry name" value="SARCOSINE DEHYDROGENASE-RELATED"/>
    <property type="match status" value="1"/>
</dbReference>
<evidence type="ECO:0000256" key="3">
    <source>
        <dbReference type="ARBA" id="ARBA00023002"/>
    </source>
</evidence>
<keyword evidence="6" id="KW-1015">Disulfide bond</keyword>
<comment type="caution">
    <text evidence="9">The sequence shown here is derived from an EMBL/GenBank/DDBJ whole genome shotgun (WGS) entry which is preliminary data.</text>
</comment>
<dbReference type="FunFam" id="2.102.10.10:FF:000014">
    <property type="entry name" value="Oxidoreductase, FAD dependent"/>
    <property type="match status" value="1"/>
</dbReference>
<feature type="domain" description="Rieske" evidence="8">
    <location>
        <begin position="418"/>
        <end position="512"/>
    </location>
</feature>
<dbReference type="SUPFAM" id="SSF50022">
    <property type="entry name" value="ISP domain"/>
    <property type="match status" value="1"/>
</dbReference>
<evidence type="ECO:0000256" key="7">
    <source>
        <dbReference type="SAM" id="MobiDB-lite"/>
    </source>
</evidence>
<reference evidence="9 10" key="1">
    <citation type="submission" date="2019-11" db="EMBL/GenBank/DDBJ databases">
        <title>Type strains purchased from KCTC, JCM and DSMZ.</title>
        <authorList>
            <person name="Lu H."/>
        </authorList>
    </citation>
    <scope>NUCLEOTIDE SEQUENCE [LARGE SCALE GENOMIC DNA]</scope>
    <source>
        <strain evidence="9 10">JCM 31587</strain>
    </source>
</reference>
<feature type="region of interest" description="Disordered" evidence="7">
    <location>
        <begin position="502"/>
        <end position="525"/>
    </location>
</feature>
<dbReference type="CDD" id="cd03477">
    <property type="entry name" value="Rieske_YhfW_C"/>
    <property type="match status" value="1"/>
</dbReference>
<evidence type="ECO:0000259" key="8">
    <source>
        <dbReference type="PROSITE" id="PS51296"/>
    </source>
</evidence>